<comment type="caution">
    <text evidence="7">The sequence shown here is derived from an EMBL/GenBank/DDBJ whole genome shotgun (WGS) entry which is preliminary data.</text>
</comment>
<evidence type="ECO:0000256" key="3">
    <source>
        <dbReference type="ARBA" id="ARBA00022989"/>
    </source>
</evidence>
<evidence type="ECO:0000256" key="1">
    <source>
        <dbReference type="ARBA" id="ARBA00004370"/>
    </source>
</evidence>
<dbReference type="InterPro" id="IPR050307">
    <property type="entry name" value="Sterol_Desaturase_Related"/>
</dbReference>
<proteinExistence type="predicted"/>
<feature type="transmembrane region" description="Helical" evidence="5">
    <location>
        <begin position="124"/>
        <end position="141"/>
    </location>
</feature>
<comment type="subcellular location">
    <subcellularLocation>
        <location evidence="1">Membrane</location>
    </subcellularLocation>
</comment>
<dbReference type="AlphaFoldDB" id="A0A9W7FU70"/>
<evidence type="ECO:0000313" key="7">
    <source>
        <dbReference type="EMBL" id="GMI18210.1"/>
    </source>
</evidence>
<dbReference type="GO" id="GO:0016020">
    <property type="term" value="C:membrane"/>
    <property type="evidence" value="ECO:0007669"/>
    <property type="project" value="UniProtKB-SubCell"/>
</dbReference>
<organism evidence="7 8">
    <name type="scientific">Triparma laevis f. longispina</name>
    <dbReference type="NCBI Taxonomy" id="1714387"/>
    <lineage>
        <taxon>Eukaryota</taxon>
        <taxon>Sar</taxon>
        <taxon>Stramenopiles</taxon>
        <taxon>Ochrophyta</taxon>
        <taxon>Bolidophyceae</taxon>
        <taxon>Parmales</taxon>
        <taxon>Triparmaceae</taxon>
        <taxon>Triparma</taxon>
    </lineage>
</organism>
<dbReference type="GO" id="GO:0005506">
    <property type="term" value="F:iron ion binding"/>
    <property type="evidence" value="ECO:0007669"/>
    <property type="project" value="InterPro"/>
</dbReference>
<sequence>MEYFQLIQTKIEPLLPVDASVASAWTLPSLIIHSFSPTVILTYAFLCMSVFILLALEFVNWGTMKIGDVKGKTFPIQAAHLDSLRPIDIFFITFNKLSIPPFFLTYTLFSSTLPSTSSTLLSPLYQLPLLFLLYDLFYSLFHRTLHLQSIYHLIHKHHHTQKSPTRGNLDAVNVHPIEFWSGEWLHLGVVYLLSLTSIECSAITSLTFLTFGGVLASLNHTRYDLCIYIFAIKVYDPKYHDLHHRVPRRNYGQYLMIWDYALGTAKEWSKGKE</sequence>
<dbReference type="InterPro" id="IPR006694">
    <property type="entry name" value="Fatty_acid_hydroxylase"/>
</dbReference>
<keyword evidence="3 5" id="KW-1133">Transmembrane helix</keyword>
<name>A0A9W7FU70_9STRA</name>
<evidence type="ECO:0000313" key="8">
    <source>
        <dbReference type="Proteomes" id="UP001165122"/>
    </source>
</evidence>
<evidence type="ECO:0000256" key="5">
    <source>
        <dbReference type="SAM" id="Phobius"/>
    </source>
</evidence>
<dbReference type="EMBL" id="BRXW01000326">
    <property type="protein sequence ID" value="GMI18210.1"/>
    <property type="molecule type" value="Genomic_DNA"/>
</dbReference>
<feature type="transmembrane region" description="Helical" evidence="5">
    <location>
        <begin position="35"/>
        <end position="56"/>
    </location>
</feature>
<dbReference type="GO" id="GO:0016491">
    <property type="term" value="F:oxidoreductase activity"/>
    <property type="evidence" value="ECO:0007669"/>
    <property type="project" value="InterPro"/>
</dbReference>
<evidence type="ECO:0000259" key="6">
    <source>
        <dbReference type="Pfam" id="PF04116"/>
    </source>
</evidence>
<keyword evidence="8" id="KW-1185">Reference proteome</keyword>
<accession>A0A9W7FU70</accession>
<dbReference type="GO" id="GO:0008610">
    <property type="term" value="P:lipid biosynthetic process"/>
    <property type="evidence" value="ECO:0007669"/>
    <property type="project" value="InterPro"/>
</dbReference>
<evidence type="ECO:0000256" key="2">
    <source>
        <dbReference type="ARBA" id="ARBA00022692"/>
    </source>
</evidence>
<dbReference type="OrthoDB" id="408954at2759"/>
<feature type="transmembrane region" description="Helical" evidence="5">
    <location>
        <begin position="89"/>
        <end position="109"/>
    </location>
</feature>
<dbReference type="Proteomes" id="UP001165122">
    <property type="component" value="Unassembled WGS sequence"/>
</dbReference>
<feature type="domain" description="Fatty acid hydroxylase" evidence="6">
    <location>
        <begin position="129"/>
        <end position="264"/>
    </location>
</feature>
<protein>
    <recommendedName>
        <fullName evidence="6">Fatty acid hydroxylase domain-containing protein</fullName>
    </recommendedName>
</protein>
<keyword evidence="2 5" id="KW-0812">Transmembrane</keyword>
<gene>
    <name evidence="7" type="ORF">TrLO_g15052</name>
</gene>
<dbReference type="Pfam" id="PF04116">
    <property type="entry name" value="FA_hydroxylase"/>
    <property type="match status" value="1"/>
</dbReference>
<keyword evidence="4 5" id="KW-0472">Membrane</keyword>
<reference evidence="8" key="1">
    <citation type="journal article" date="2023" name="Commun. Biol.">
        <title>Genome analysis of Parmales, the sister group of diatoms, reveals the evolutionary specialization of diatoms from phago-mixotrophs to photoautotrophs.</title>
        <authorList>
            <person name="Ban H."/>
            <person name="Sato S."/>
            <person name="Yoshikawa S."/>
            <person name="Yamada K."/>
            <person name="Nakamura Y."/>
            <person name="Ichinomiya M."/>
            <person name="Sato N."/>
            <person name="Blanc-Mathieu R."/>
            <person name="Endo H."/>
            <person name="Kuwata A."/>
            <person name="Ogata H."/>
        </authorList>
    </citation>
    <scope>NUCLEOTIDE SEQUENCE [LARGE SCALE GENOMIC DNA]</scope>
    <source>
        <strain evidence="8">NIES 3700</strain>
    </source>
</reference>
<dbReference type="PANTHER" id="PTHR11863">
    <property type="entry name" value="STEROL DESATURASE"/>
    <property type="match status" value="1"/>
</dbReference>
<evidence type="ECO:0000256" key="4">
    <source>
        <dbReference type="ARBA" id="ARBA00023136"/>
    </source>
</evidence>